<evidence type="ECO:0000259" key="3">
    <source>
        <dbReference type="PROSITE" id="PS51186"/>
    </source>
</evidence>
<evidence type="ECO:0000256" key="2">
    <source>
        <dbReference type="ARBA" id="ARBA00023315"/>
    </source>
</evidence>
<dbReference type="Pfam" id="PF00583">
    <property type="entry name" value="Acetyltransf_1"/>
    <property type="match status" value="1"/>
</dbReference>
<dbReference type="InterPro" id="IPR016181">
    <property type="entry name" value="Acyl_CoA_acyltransferase"/>
</dbReference>
<keyword evidence="5" id="KW-1185">Reference proteome</keyword>
<dbReference type="AlphaFoldDB" id="A0A099JNH6"/>
<comment type="caution">
    <text evidence="4">The sequence shown here is derived from an EMBL/GenBank/DDBJ whole genome shotgun (WGS) entry which is preliminary data.</text>
</comment>
<dbReference type="Proteomes" id="UP000029864">
    <property type="component" value="Unassembled WGS sequence"/>
</dbReference>
<dbReference type="STRING" id="1001240.GY21_04090"/>
<protein>
    <submittedName>
        <fullName evidence="4">Acetyltransferase</fullName>
    </submittedName>
</protein>
<sequence length="178" mass="18828">MEPVSTIRVATTADAPGLAELAAATFELACPPQTTAAAVEAFLRDVLGEGNFVTYLADPDRLLLVAEVGHTLLGYTMVNFGDPTDPDVSAAIAIRPTAEVSKCYVRAGNHGGGLAAALMAATLHVARERGAVGAWLGVNELNARAIRFYEKQGFTRVGRKTFLLGGVLENDYVLERPL</sequence>
<organism evidence="4 5">
    <name type="scientific">Cryobacterium roopkundense</name>
    <dbReference type="NCBI Taxonomy" id="1001240"/>
    <lineage>
        <taxon>Bacteria</taxon>
        <taxon>Bacillati</taxon>
        <taxon>Actinomycetota</taxon>
        <taxon>Actinomycetes</taxon>
        <taxon>Micrococcales</taxon>
        <taxon>Microbacteriaceae</taxon>
        <taxon>Cryobacterium</taxon>
    </lineage>
</organism>
<dbReference type="EMBL" id="JPXF01000010">
    <property type="protein sequence ID" value="KGJ79711.1"/>
    <property type="molecule type" value="Genomic_DNA"/>
</dbReference>
<reference evidence="4 5" key="1">
    <citation type="submission" date="2014-08" db="EMBL/GenBank/DDBJ databases">
        <authorList>
            <person name="Sisinthy S."/>
        </authorList>
    </citation>
    <scope>NUCLEOTIDE SEQUENCE [LARGE SCALE GENOMIC DNA]</scope>
    <source>
        <strain evidence="4 5">RuG17</strain>
    </source>
</reference>
<evidence type="ECO:0000313" key="5">
    <source>
        <dbReference type="Proteomes" id="UP000029864"/>
    </source>
</evidence>
<evidence type="ECO:0000256" key="1">
    <source>
        <dbReference type="ARBA" id="ARBA00022679"/>
    </source>
</evidence>
<dbReference type="PROSITE" id="PS51186">
    <property type="entry name" value="GNAT"/>
    <property type="match status" value="1"/>
</dbReference>
<dbReference type="GO" id="GO:0016747">
    <property type="term" value="F:acyltransferase activity, transferring groups other than amino-acyl groups"/>
    <property type="evidence" value="ECO:0007669"/>
    <property type="project" value="InterPro"/>
</dbReference>
<dbReference type="InterPro" id="IPR050832">
    <property type="entry name" value="Bact_Acetyltransf"/>
</dbReference>
<feature type="domain" description="N-acetyltransferase" evidence="3">
    <location>
        <begin position="5"/>
        <end position="178"/>
    </location>
</feature>
<dbReference type="InterPro" id="IPR000182">
    <property type="entry name" value="GNAT_dom"/>
</dbReference>
<dbReference type="eggNOG" id="COG0456">
    <property type="taxonomic scope" value="Bacteria"/>
</dbReference>
<dbReference type="SUPFAM" id="SSF55729">
    <property type="entry name" value="Acyl-CoA N-acyltransferases (Nat)"/>
    <property type="match status" value="1"/>
</dbReference>
<dbReference type="Gene3D" id="3.40.630.30">
    <property type="match status" value="1"/>
</dbReference>
<gene>
    <name evidence="4" type="ORF">GY21_04090</name>
</gene>
<keyword evidence="2" id="KW-0012">Acyltransferase</keyword>
<accession>A0A099JNH6</accession>
<keyword evidence="1 4" id="KW-0808">Transferase</keyword>
<name>A0A099JNH6_9MICO</name>
<proteinExistence type="predicted"/>
<evidence type="ECO:0000313" key="4">
    <source>
        <dbReference type="EMBL" id="KGJ79711.1"/>
    </source>
</evidence>
<dbReference type="PANTHER" id="PTHR43877">
    <property type="entry name" value="AMINOALKYLPHOSPHONATE N-ACETYLTRANSFERASE-RELATED-RELATED"/>
    <property type="match status" value="1"/>
</dbReference>